<accession>A0A7G6YB59</accession>
<keyword evidence="1" id="KW-0812">Transmembrane</keyword>
<feature type="transmembrane region" description="Helical" evidence="1">
    <location>
        <begin position="152"/>
        <end position="170"/>
    </location>
</feature>
<feature type="transmembrane region" description="Helical" evidence="1">
    <location>
        <begin position="129"/>
        <end position="146"/>
    </location>
</feature>
<proteinExistence type="predicted"/>
<evidence type="ECO:0000313" key="3">
    <source>
        <dbReference type="Proteomes" id="UP000515511"/>
    </source>
</evidence>
<dbReference type="AlphaFoldDB" id="A0A7G6YB59"/>
<protein>
    <recommendedName>
        <fullName evidence="4">Membrane-anchored protein</fullName>
    </recommendedName>
</protein>
<evidence type="ECO:0000256" key="1">
    <source>
        <dbReference type="SAM" id="Phobius"/>
    </source>
</evidence>
<dbReference type="KEGG" id="lse:F1C12_11710"/>
<feature type="transmembrane region" description="Helical" evidence="1">
    <location>
        <begin position="217"/>
        <end position="237"/>
    </location>
</feature>
<dbReference type="Pfam" id="PF03988">
    <property type="entry name" value="DUF347"/>
    <property type="match status" value="4"/>
</dbReference>
<evidence type="ECO:0008006" key="4">
    <source>
        <dbReference type="Google" id="ProtNLM"/>
    </source>
</evidence>
<sequence>MLRNKVPAVTALFWVTKLLTTAMGETTSDFLVKNYDPVIAVIAAFVVFAAALVLQFAVRRYIPWVYWLTVLMVAVFGTMVADVMHIVIGIPYLVSTIVFAIVLAAVFVVWYRTQRTLSVHHIDTRAREFFYWCAVLATFALGTAVGDLTATTFGLGYLVSGILFGVLFAIPGVAYRWWGFGATAAFWTSYVLTRPFGASISDWLAVSHARGGLDLGTGPVSLVLFAAIVVCVVVMSVRRPVDPGATAAEGHVRAPLPAE</sequence>
<reference evidence="3" key="1">
    <citation type="submission" date="2019-09" db="EMBL/GenBank/DDBJ databases">
        <title>Antimicrobial potential of Antarctic Bacteria.</title>
        <authorList>
            <person name="Benaud N."/>
            <person name="Edwards R.J."/>
            <person name="Ferrari B.C."/>
        </authorList>
    </citation>
    <scope>NUCLEOTIDE SEQUENCE [LARGE SCALE GENOMIC DNA]</scope>
    <source>
        <strain evidence="3">INR9</strain>
    </source>
</reference>
<feature type="transmembrane region" description="Helical" evidence="1">
    <location>
        <begin position="34"/>
        <end position="54"/>
    </location>
</feature>
<gene>
    <name evidence="2" type="ORF">F1C12_11710</name>
</gene>
<dbReference type="InterPro" id="IPR007136">
    <property type="entry name" value="DUF347"/>
</dbReference>
<evidence type="ECO:0000313" key="2">
    <source>
        <dbReference type="EMBL" id="QNE35724.1"/>
    </source>
</evidence>
<dbReference type="Proteomes" id="UP000515511">
    <property type="component" value="Chromosome"/>
</dbReference>
<dbReference type="EMBL" id="CP043641">
    <property type="protein sequence ID" value="QNE35724.1"/>
    <property type="molecule type" value="Genomic_DNA"/>
</dbReference>
<keyword evidence="1" id="KW-0472">Membrane</keyword>
<name>A0A7G6YB59_9MICO</name>
<feature type="transmembrane region" description="Helical" evidence="1">
    <location>
        <begin position="86"/>
        <end position="109"/>
    </location>
</feature>
<dbReference type="RefSeq" id="WP_185275189.1">
    <property type="nucleotide sequence ID" value="NZ_CP043641.1"/>
</dbReference>
<organism evidence="2 3">
    <name type="scientific">Leifsonia shinshuensis</name>
    <dbReference type="NCBI Taxonomy" id="150026"/>
    <lineage>
        <taxon>Bacteria</taxon>
        <taxon>Bacillati</taxon>
        <taxon>Actinomycetota</taxon>
        <taxon>Actinomycetes</taxon>
        <taxon>Micrococcales</taxon>
        <taxon>Microbacteriaceae</taxon>
        <taxon>Leifsonia</taxon>
    </lineage>
</organism>
<keyword evidence="1" id="KW-1133">Transmembrane helix</keyword>
<feature type="transmembrane region" description="Helical" evidence="1">
    <location>
        <begin position="177"/>
        <end position="197"/>
    </location>
</feature>
<feature type="transmembrane region" description="Helical" evidence="1">
    <location>
        <begin position="61"/>
        <end position="80"/>
    </location>
</feature>